<gene>
    <name evidence="2" type="ORF">QSP1433_LOCUS10684</name>
    <name evidence="3" type="ORF">QSP1433_LOCUS10685</name>
</gene>
<reference evidence="3" key="1">
    <citation type="submission" date="2021-01" db="EMBL/GenBank/DDBJ databases">
        <authorList>
            <person name="Corre E."/>
            <person name="Pelletier E."/>
            <person name="Niang G."/>
            <person name="Scheremetjew M."/>
            <person name="Finn R."/>
            <person name="Kale V."/>
            <person name="Holt S."/>
            <person name="Cochrane G."/>
            <person name="Meng A."/>
            <person name="Brown T."/>
            <person name="Cohen L."/>
        </authorList>
    </citation>
    <scope>NUCLEOTIDE SEQUENCE</scope>
    <source>
        <strain evidence="3">NY070348D</strain>
    </source>
</reference>
<accession>A0A7S2S6N1</accession>
<evidence type="ECO:0000256" key="1">
    <source>
        <dbReference type="SAM" id="MobiDB-lite"/>
    </source>
</evidence>
<name>A0A7S2S6N1_9STRA</name>
<dbReference type="EMBL" id="HBHK01017017">
    <property type="protein sequence ID" value="CAD9690622.1"/>
    <property type="molecule type" value="Transcribed_RNA"/>
</dbReference>
<proteinExistence type="predicted"/>
<evidence type="ECO:0000313" key="3">
    <source>
        <dbReference type="EMBL" id="CAD9690624.1"/>
    </source>
</evidence>
<feature type="region of interest" description="Disordered" evidence="1">
    <location>
        <begin position="1"/>
        <end position="62"/>
    </location>
</feature>
<dbReference type="AlphaFoldDB" id="A0A7S2S6N1"/>
<organism evidence="3">
    <name type="scientific">Mucochytrium quahogii</name>
    <dbReference type="NCBI Taxonomy" id="96639"/>
    <lineage>
        <taxon>Eukaryota</taxon>
        <taxon>Sar</taxon>
        <taxon>Stramenopiles</taxon>
        <taxon>Bigyra</taxon>
        <taxon>Labyrinthulomycetes</taxon>
        <taxon>Thraustochytrida</taxon>
        <taxon>Thraustochytriidae</taxon>
        <taxon>Mucochytrium</taxon>
    </lineage>
</organism>
<dbReference type="EMBL" id="HBHK01017018">
    <property type="protein sequence ID" value="CAD9690624.1"/>
    <property type="molecule type" value="Transcribed_RNA"/>
</dbReference>
<protein>
    <submittedName>
        <fullName evidence="3">Uncharacterized protein</fullName>
    </submittedName>
</protein>
<sequence>MESVDHFPPRESGVGYESSDNGSTSDWETTDSEGTGSSTDWETEVESGSRDQEGGDEDGPSKKRRNKRLVCAYEWPKQCSYCLSCEYQVCGIRVETLIDRRVICYAIGDSPMKQLAFKRGIEFGNVCHDPTTEGAYFLGRACPSCSQAQGEFELCEILDDMDKEWLEKHRVLEAKLPRRLNFPWRSSWF</sequence>
<evidence type="ECO:0000313" key="2">
    <source>
        <dbReference type="EMBL" id="CAD9690622.1"/>
    </source>
</evidence>